<dbReference type="OrthoDB" id="532500at2759"/>
<reference evidence="7 8" key="1">
    <citation type="submission" date="2017-08" db="EMBL/GenBank/DDBJ databases">
        <title>Harnessing the power of phylogenomics to disentangle the directionality and signatures of interkingdom host jumping in the parasitic fungal genus Tolypocladium.</title>
        <authorList>
            <person name="Quandt C.A."/>
            <person name="Patterson W."/>
            <person name="Spatafora J.W."/>
        </authorList>
    </citation>
    <scope>NUCLEOTIDE SEQUENCE [LARGE SCALE GENOMIC DNA]</scope>
    <source>
        <strain evidence="7 8">CBS 113982</strain>
    </source>
</reference>
<comment type="similarity">
    <text evidence="2">Belongs to the eukaryotic RPA49/POLR1E RNA polymerase subunit family.</text>
</comment>
<feature type="region of interest" description="Disordered" evidence="6">
    <location>
        <begin position="138"/>
        <end position="172"/>
    </location>
</feature>
<evidence type="ECO:0000256" key="6">
    <source>
        <dbReference type="SAM" id="MobiDB-lite"/>
    </source>
</evidence>
<dbReference type="STRING" id="45235.A0A2K3QP91"/>
<evidence type="ECO:0000256" key="2">
    <source>
        <dbReference type="ARBA" id="ARBA00009430"/>
    </source>
</evidence>
<comment type="caution">
    <text evidence="7">The sequence shown here is derived from an EMBL/GenBank/DDBJ whole genome shotgun (WGS) entry which is preliminary data.</text>
</comment>
<keyword evidence="3 7" id="KW-0240">DNA-directed RNA polymerase</keyword>
<proteinExistence type="inferred from homology"/>
<dbReference type="Pfam" id="PF06870">
    <property type="entry name" value="RNA_pol_I_A49"/>
    <property type="match status" value="1"/>
</dbReference>
<dbReference type="EMBL" id="NRSZ01000124">
    <property type="protein sequence ID" value="PNY29341.1"/>
    <property type="molecule type" value="Genomic_DNA"/>
</dbReference>
<dbReference type="GO" id="GO:0005730">
    <property type="term" value="C:nucleolus"/>
    <property type="evidence" value="ECO:0007669"/>
    <property type="project" value="UniProtKB-SubCell"/>
</dbReference>
<dbReference type="InterPro" id="IPR009668">
    <property type="entry name" value="RNA_pol-assoc_fac_A49-like"/>
</dbReference>
<dbReference type="GO" id="GO:0003677">
    <property type="term" value="F:DNA binding"/>
    <property type="evidence" value="ECO:0007669"/>
    <property type="project" value="InterPro"/>
</dbReference>
<dbReference type="GO" id="GO:0006351">
    <property type="term" value="P:DNA-templated transcription"/>
    <property type="evidence" value="ECO:0007669"/>
    <property type="project" value="InterPro"/>
</dbReference>
<dbReference type="PANTHER" id="PTHR14440">
    <property type="entry name" value="DNA-DIRECTED RNA POLYMERASE I SUBUNIT RPA49"/>
    <property type="match status" value="1"/>
</dbReference>
<evidence type="ECO:0000313" key="7">
    <source>
        <dbReference type="EMBL" id="PNY29341.1"/>
    </source>
</evidence>
<sequence length="443" mass="49548">MGEGSKKRKRDGESSGKPKRKVVIDTPSATATVTSVVRPQYCPPVIATAPGIEFPNNLSFHSYQPRDESRSKTKPSKQAGHKELLLHATAHRSLDYTAREEEPRGSKPLMNHFVGIYDVKTGKLEVIEAKKMVVRGRVRAKQAPGSSRHEGSARQSMMERKTDLGQTFGTKKAKKAIRDNALNAITPLKNAGDNSPTKMDNASRAMLDSVGAITSKMATREELQAAVDDAKPVPKANLEAEDIQDVYDPEAIIGADILNLVPIREWQEKVRHKEGIQIASRFVAARVNAIAANDDTVTRLRVLRYFSFVLLFYLGTKPGRQRGTRQLPTREKLRELLAPAPEAVIENIRRKFSDAGTMRKFHIDLLMTHCCAFACIVDNFELDTQNLRDDLRLDQKVLNQYFHEIGGRVKLVSNKAEGRTTNVARLALPLDFPKQRQIAPRRK</sequence>
<organism evidence="7 8">
    <name type="scientific">Tolypocladium capitatum</name>
    <dbReference type="NCBI Taxonomy" id="45235"/>
    <lineage>
        <taxon>Eukaryota</taxon>
        <taxon>Fungi</taxon>
        <taxon>Dikarya</taxon>
        <taxon>Ascomycota</taxon>
        <taxon>Pezizomycotina</taxon>
        <taxon>Sordariomycetes</taxon>
        <taxon>Hypocreomycetidae</taxon>
        <taxon>Hypocreales</taxon>
        <taxon>Ophiocordycipitaceae</taxon>
        <taxon>Tolypocladium</taxon>
    </lineage>
</organism>
<dbReference type="Proteomes" id="UP000236621">
    <property type="component" value="Unassembled WGS sequence"/>
</dbReference>
<feature type="region of interest" description="Disordered" evidence="6">
    <location>
        <begin position="1"/>
        <end position="28"/>
    </location>
</feature>
<keyword evidence="5" id="KW-0539">Nucleus</keyword>
<evidence type="ECO:0000256" key="3">
    <source>
        <dbReference type="ARBA" id="ARBA00022478"/>
    </source>
</evidence>
<evidence type="ECO:0000313" key="8">
    <source>
        <dbReference type="Proteomes" id="UP000236621"/>
    </source>
</evidence>
<feature type="region of interest" description="Disordered" evidence="6">
    <location>
        <begin position="48"/>
        <end position="80"/>
    </location>
</feature>
<protein>
    <submittedName>
        <fullName evidence="7">DNA-directed RNA polymerase I subunit rpa49</fullName>
    </submittedName>
</protein>
<evidence type="ECO:0000256" key="5">
    <source>
        <dbReference type="ARBA" id="ARBA00023242"/>
    </source>
</evidence>
<keyword evidence="4" id="KW-0804">Transcription</keyword>
<gene>
    <name evidence="7" type="ORF">TCAP_00744</name>
</gene>
<keyword evidence="8" id="KW-1185">Reference proteome</keyword>
<feature type="compositionally biased region" description="Basic and acidic residues" evidence="6">
    <location>
        <begin position="147"/>
        <end position="163"/>
    </location>
</feature>
<dbReference type="GO" id="GO:0000428">
    <property type="term" value="C:DNA-directed RNA polymerase complex"/>
    <property type="evidence" value="ECO:0007669"/>
    <property type="project" value="UniProtKB-KW"/>
</dbReference>
<evidence type="ECO:0000256" key="4">
    <source>
        <dbReference type="ARBA" id="ARBA00023163"/>
    </source>
</evidence>
<accession>A0A2K3QP91</accession>
<dbReference type="AlphaFoldDB" id="A0A2K3QP91"/>
<evidence type="ECO:0000256" key="1">
    <source>
        <dbReference type="ARBA" id="ARBA00004604"/>
    </source>
</evidence>
<comment type="subcellular location">
    <subcellularLocation>
        <location evidence="1">Nucleus</location>
        <location evidence="1">Nucleolus</location>
    </subcellularLocation>
</comment>
<name>A0A2K3QP91_9HYPO</name>